<dbReference type="PANTHER" id="PTHR12677">
    <property type="entry name" value="GOLGI APPARATUS MEMBRANE PROTEIN TVP38-RELATED"/>
    <property type="match status" value="1"/>
</dbReference>
<evidence type="ECO:0000256" key="5">
    <source>
        <dbReference type="ARBA" id="ARBA00023136"/>
    </source>
</evidence>
<feature type="transmembrane region" description="Helical" evidence="6">
    <location>
        <begin position="105"/>
        <end position="125"/>
    </location>
</feature>
<comment type="subcellular location">
    <subcellularLocation>
        <location evidence="1 6">Cell membrane</location>
        <topology evidence="1 6">Multi-pass membrane protein</topology>
    </subcellularLocation>
</comment>
<feature type="transmembrane region" description="Helical" evidence="6">
    <location>
        <begin position="157"/>
        <end position="177"/>
    </location>
</feature>
<evidence type="ECO:0000313" key="9">
    <source>
        <dbReference type="Proteomes" id="UP000215694"/>
    </source>
</evidence>
<organism evidence="8 9">
    <name type="scientific">Romboutsia weinsteinii</name>
    <dbReference type="NCBI Taxonomy" id="2020949"/>
    <lineage>
        <taxon>Bacteria</taxon>
        <taxon>Bacillati</taxon>
        <taxon>Bacillota</taxon>
        <taxon>Clostridia</taxon>
        <taxon>Peptostreptococcales</taxon>
        <taxon>Peptostreptococcaceae</taxon>
        <taxon>Romboutsia</taxon>
    </lineage>
</organism>
<dbReference type="PANTHER" id="PTHR12677:SF55">
    <property type="entry name" value="UNDECAPRENYL PHOSPHATE TRANSPORTER SAOUHSC_00901-RELATED"/>
    <property type="match status" value="1"/>
</dbReference>
<dbReference type="InterPro" id="IPR032816">
    <property type="entry name" value="VTT_dom"/>
</dbReference>
<name>A0A371J2C4_9FIRM</name>
<evidence type="ECO:0000256" key="3">
    <source>
        <dbReference type="ARBA" id="ARBA00022692"/>
    </source>
</evidence>
<dbReference type="Pfam" id="PF09335">
    <property type="entry name" value="VTT_dom"/>
    <property type="match status" value="1"/>
</dbReference>
<accession>A0A371J2C4</accession>
<feature type="transmembrane region" description="Helical" evidence="6">
    <location>
        <begin position="47"/>
        <end position="72"/>
    </location>
</feature>
<sequence>MEHIQNLFNLAQDYWIFTMIIGVFSTFIESFLPVLPLVGIVSINAAIFGALIGLIISWIGSGLGTAAVFLVISKFNDNKLFNKLRNEKTEKAIKWMEEKGFKLLFIAYACPFVPSFLVTITSAFCKRSFRDFVPAMLAGKFIMFLVVSYIAGDIKGFITSPFKIALFIGIAFIAWTIGAKVNKSLDEYHDNHENVKDLKNHRDCIQ</sequence>
<gene>
    <name evidence="8" type="ORF">CHL78_011500</name>
</gene>
<dbReference type="AlphaFoldDB" id="A0A371J2C4"/>
<keyword evidence="3 6" id="KW-0812">Transmembrane</keyword>
<protein>
    <recommendedName>
        <fullName evidence="6">TVP38/TMEM64 family membrane protein</fullName>
    </recommendedName>
</protein>
<evidence type="ECO:0000256" key="2">
    <source>
        <dbReference type="ARBA" id="ARBA00022475"/>
    </source>
</evidence>
<keyword evidence="4 6" id="KW-1133">Transmembrane helix</keyword>
<dbReference type="OrthoDB" id="1651121at2"/>
<dbReference type="GO" id="GO:0005886">
    <property type="term" value="C:plasma membrane"/>
    <property type="evidence" value="ECO:0007669"/>
    <property type="project" value="UniProtKB-SubCell"/>
</dbReference>
<feature type="transmembrane region" description="Helical" evidence="6">
    <location>
        <begin position="132"/>
        <end position="151"/>
    </location>
</feature>
<evidence type="ECO:0000256" key="4">
    <source>
        <dbReference type="ARBA" id="ARBA00022989"/>
    </source>
</evidence>
<comment type="similarity">
    <text evidence="6">Belongs to the TVP38/TMEM64 family.</text>
</comment>
<proteinExistence type="inferred from homology"/>
<dbReference type="EMBL" id="NOJY02000018">
    <property type="protein sequence ID" value="RDY26961.1"/>
    <property type="molecule type" value="Genomic_DNA"/>
</dbReference>
<keyword evidence="2 6" id="KW-1003">Cell membrane</keyword>
<feature type="transmembrane region" description="Helical" evidence="6">
    <location>
        <begin position="14"/>
        <end position="35"/>
    </location>
</feature>
<dbReference type="InterPro" id="IPR015414">
    <property type="entry name" value="TMEM64"/>
</dbReference>
<evidence type="ECO:0000313" key="8">
    <source>
        <dbReference type="EMBL" id="RDY26961.1"/>
    </source>
</evidence>
<evidence type="ECO:0000256" key="1">
    <source>
        <dbReference type="ARBA" id="ARBA00004651"/>
    </source>
</evidence>
<keyword evidence="9" id="KW-1185">Reference proteome</keyword>
<reference evidence="8 9" key="1">
    <citation type="journal article" date="2017" name="Genome Announc.">
        <title>Draft Genome Sequence of Romboutsia weinsteinii sp. nov. Strain CCRI-19649(T) Isolated from Surface Water.</title>
        <authorList>
            <person name="Maheux A.F."/>
            <person name="Boudreau D.K."/>
            <person name="Berube E."/>
            <person name="Boissinot M."/>
            <person name="Cantin P."/>
            <person name="Raymond F."/>
            <person name="Corbeil J."/>
            <person name="Omar R.F."/>
            <person name="Bergeron M.G."/>
        </authorList>
    </citation>
    <scope>NUCLEOTIDE SEQUENCE [LARGE SCALE GENOMIC DNA]</scope>
    <source>
        <strain evidence="8 9">CCRI-19649</strain>
    </source>
</reference>
<dbReference type="Proteomes" id="UP000215694">
    <property type="component" value="Unassembled WGS sequence"/>
</dbReference>
<comment type="caution">
    <text evidence="8">The sequence shown here is derived from an EMBL/GenBank/DDBJ whole genome shotgun (WGS) entry which is preliminary data.</text>
</comment>
<keyword evidence="5 6" id="KW-0472">Membrane</keyword>
<evidence type="ECO:0000256" key="6">
    <source>
        <dbReference type="RuleBase" id="RU366058"/>
    </source>
</evidence>
<feature type="domain" description="VTT" evidence="7">
    <location>
        <begin position="40"/>
        <end position="150"/>
    </location>
</feature>
<evidence type="ECO:0000259" key="7">
    <source>
        <dbReference type="Pfam" id="PF09335"/>
    </source>
</evidence>